<comment type="caution">
    <text evidence="1">The sequence shown here is derived from an EMBL/GenBank/DDBJ whole genome shotgun (WGS) entry which is preliminary data.</text>
</comment>
<sequence>MHKSESATEVTNITTSDNPWDNVDHVTSIVIGAGTSALL</sequence>
<reference evidence="1 2" key="1">
    <citation type="journal article" date="2017" name="Nat. Microbiol.">
        <title>Natural product diversity associated with the nematode symbionts Photorhabdus and Xenorhabdus.</title>
        <authorList>
            <person name="Tobias N.J."/>
            <person name="Wolff H."/>
            <person name="Djahanschiri B."/>
            <person name="Grundmann F."/>
            <person name="Kronenwerth M."/>
            <person name="Shi Y.M."/>
            <person name="Simonyi S."/>
            <person name="Grun P."/>
            <person name="Shapiro-Ilan D."/>
            <person name="Pidot S.J."/>
            <person name="Stinear T.P."/>
            <person name="Ebersberger I."/>
            <person name="Bode H.B."/>
        </authorList>
    </citation>
    <scope>NUCLEOTIDE SEQUENCE [LARGE SCALE GENOMIC DNA]</scope>
    <source>
        <strain evidence="1 2">DSM 16342</strain>
    </source>
</reference>
<gene>
    <name evidence="1" type="ORF">Xbud_00634</name>
</gene>
<accession>A0A2D0J3W7</accession>
<protein>
    <submittedName>
        <fullName evidence="1">Uncharacterized protein</fullName>
    </submittedName>
</protein>
<name>A0A2D0J3W7_XENBU</name>
<dbReference type="Proteomes" id="UP000225833">
    <property type="component" value="Unassembled WGS sequence"/>
</dbReference>
<proteinExistence type="predicted"/>
<evidence type="ECO:0000313" key="2">
    <source>
        <dbReference type="Proteomes" id="UP000225833"/>
    </source>
</evidence>
<evidence type="ECO:0000313" key="1">
    <source>
        <dbReference type="EMBL" id="PHM29185.1"/>
    </source>
</evidence>
<dbReference type="EMBL" id="NIBS01000002">
    <property type="protein sequence ID" value="PHM29185.1"/>
    <property type="molecule type" value="Genomic_DNA"/>
</dbReference>
<dbReference type="AlphaFoldDB" id="A0A2D0J3W7"/>
<organism evidence="1 2">
    <name type="scientific">Xenorhabdus budapestensis</name>
    <dbReference type="NCBI Taxonomy" id="290110"/>
    <lineage>
        <taxon>Bacteria</taxon>
        <taxon>Pseudomonadati</taxon>
        <taxon>Pseudomonadota</taxon>
        <taxon>Gammaproteobacteria</taxon>
        <taxon>Enterobacterales</taxon>
        <taxon>Morganellaceae</taxon>
        <taxon>Xenorhabdus</taxon>
    </lineage>
</organism>